<comment type="caution">
    <text evidence="2">The sequence shown here is derived from an EMBL/GenBank/DDBJ whole genome shotgun (WGS) entry which is preliminary data.</text>
</comment>
<dbReference type="Proteomes" id="UP001168537">
    <property type="component" value="Unassembled WGS sequence"/>
</dbReference>
<keyword evidence="3" id="KW-1185">Reference proteome</keyword>
<sequence length="566" mass="64230">MTDAPPERAAAGDADPEVPTAAEVGERPDLDGISDKIKREFELVPAIGTRWSRWYDAPYRFLHWLLTGWRRKLIPWRVRLRLNGGINYLLAFDHYERLKVKDRKDPLDNLIVPDDEHVTQGGIWVVEFFPPSYSARLLRALKKSGWDAHDHMVGIDGTHADQVAKARRGRGFAWKRLATVARPDSPYLVFNAKREVLPEEFDLIELTAVQLGSSLTAVVAFVRFSENGASALNSVWKAEQEPTLEWRGFRRPQVEGRYHAAILATQEERQRLHDLARDWLAARCGGFFADTEARQPVVDFNLFKLFDPLSATDSRDHGEPLRALGMEGNHLYNYVSPHLPGAVFVQGKTLTRARELLRNCWGVVASYDTFARLNERDGYGSKPYSVNTLAAMADDVIRSYLLYVAVVQYGHQLREAIADARDTARTKHREFRPRQVEQLKHELLTTSLDLPAVARDTRLLWKPFWRRWDGIDVRAVPAPDVPNPPEEFDLIERLRKVHKGTFEKLLEEDAAYRTVLSTASSLGATAASARLGRRALFVSGTSLFVSITALTVANGDAIWRQLTSWF</sequence>
<dbReference type="RefSeq" id="WP_300959274.1">
    <property type="nucleotide sequence ID" value="NZ_JAUHJR010000001.1"/>
</dbReference>
<evidence type="ECO:0000313" key="3">
    <source>
        <dbReference type="Proteomes" id="UP001168537"/>
    </source>
</evidence>
<name>A0ABT8EQP2_9ACTN</name>
<dbReference type="EMBL" id="JAUHJR010000001">
    <property type="protein sequence ID" value="MDN4160419.1"/>
    <property type="molecule type" value="Genomic_DNA"/>
</dbReference>
<gene>
    <name evidence="2" type="ORF">QWY29_03565</name>
</gene>
<feature type="region of interest" description="Disordered" evidence="1">
    <location>
        <begin position="1"/>
        <end position="30"/>
    </location>
</feature>
<reference evidence="2" key="1">
    <citation type="submission" date="2023-06" db="EMBL/GenBank/DDBJ databases">
        <title>Draft genome sequence of Nocardioides sp. SOB72.</title>
        <authorList>
            <person name="Zhang G."/>
        </authorList>
    </citation>
    <scope>NUCLEOTIDE SEQUENCE</scope>
    <source>
        <strain evidence="2">SOB72</strain>
    </source>
</reference>
<organism evidence="2 3">
    <name type="scientific">Nocardioides abyssi</name>
    <dbReference type="NCBI Taxonomy" id="3058370"/>
    <lineage>
        <taxon>Bacteria</taxon>
        <taxon>Bacillati</taxon>
        <taxon>Actinomycetota</taxon>
        <taxon>Actinomycetes</taxon>
        <taxon>Propionibacteriales</taxon>
        <taxon>Nocardioidaceae</taxon>
        <taxon>Nocardioides</taxon>
    </lineage>
</organism>
<evidence type="ECO:0000313" key="2">
    <source>
        <dbReference type="EMBL" id="MDN4160419.1"/>
    </source>
</evidence>
<proteinExistence type="predicted"/>
<accession>A0ABT8EQP2</accession>
<evidence type="ECO:0000256" key="1">
    <source>
        <dbReference type="SAM" id="MobiDB-lite"/>
    </source>
</evidence>
<protein>
    <submittedName>
        <fullName evidence="2">Uncharacterized protein</fullName>
    </submittedName>
</protein>